<dbReference type="AlphaFoldDB" id="A0AAV8HFM0"/>
<evidence type="ECO:0000313" key="8">
    <source>
        <dbReference type="Proteomes" id="UP001140206"/>
    </source>
</evidence>
<protein>
    <submittedName>
        <fullName evidence="7">Protein EXORDIUM</fullName>
    </submittedName>
</protein>
<keyword evidence="3" id="KW-0964">Secreted</keyword>
<proteinExistence type="inferred from homology"/>
<sequence length="310" mass="33277">MALPRTFFALLFLLITLTNPSMGARMLDLWKPDAQLLTYHQGAVLQGSIPVSVLWYGTFLSSQKSIILDFIQSLASSQQQTPSVSQWMDMIYNFYLSKVGNGARPQVLLVNQVDDAYSLGKSLSANQISQLAAKGQPQNGGIALVLTADDVMVDDFCSTRCGMHGSNPTYSWTFIWVGNSATQCPGHCAWPFNQPVNGPQGNPLKAPNGDIGCEGMVINIGIMFASTVTNPYGNGYYQGQQDAPLEAATACPGYYGQGAFPGYAGQLLMDPASGASYNAYGANGRKYLVPARIQILCRAGRSSAQDLDPS</sequence>
<feature type="signal peptide" evidence="6">
    <location>
        <begin position="1"/>
        <end position="23"/>
    </location>
</feature>
<evidence type="ECO:0000256" key="3">
    <source>
        <dbReference type="ARBA" id="ARBA00022525"/>
    </source>
</evidence>
<evidence type="ECO:0000256" key="1">
    <source>
        <dbReference type="ARBA" id="ARBA00004271"/>
    </source>
</evidence>
<dbReference type="PANTHER" id="PTHR31279:SF72">
    <property type="entry name" value="OS02G0756800 PROTEIN"/>
    <property type="match status" value="1"/>
</dbReference>
<dbReference type="Pfam" id="PF04674">
    <property type="entry name" value="Phi_1"/>
    <property type="match status" value="1"/>
</dbReference>
<accession>A0AAV8HFM0</accession>
<evidence type="ECO:0000313" key="7">
    <source>
        <dbReference type="EMBL" id="KAJ4814058.1"/>
    </source>
</evidence>
<comment type="subcellular location">
    <subcellularLocation>
        <location evidence="1">Secreted</location>
        <location evidence="1">Extracellular space</location>
        <location evidence="1">Apoplast</location>
    </subcellularLocation>
</comment>
<gene>
    <name evidence="7" type="ORF">LUZ62_026624</name>
</gene>
<dbReference type="PANTHER" id="PTHR31279">
    <property type="entry name" value="PROTEIN EXORDIUM-LIKE 5"/>
    <property type="match status" value="1"/>
</dbReference>
<evidence type="ECO:0000256" key="5">
    <source>
        <dbReference type="ARBA" id="ARBA00023591"/>
    </source>
</evidence>
<comment type="caution">
    <text evidence="7">The sequence shown here is derived from an EMBL/GenBank/DDBJ whole genome shotgun (WGS) entry which is preliminary data.</text>
</comment>
<organism evidence="7 8">
    <name type="scientific">Rhynchospora pubera</name>
    <dbReference type="NCBI Taxonomy" id="906938"/>
    <lineage>
        <taxon>Eukaryota</taxon>
        <taxon>Viridiplantae</taxon>
        <taxon>Streptophyta</taxon>
        <taxon>Embryophyta</taxon>
        <taxon>Tracheophyta</taxon>
        <taxon>Spermatophyta</taxon>
        <taxon>Magnoliopsida</taxon>
        <taxon>Liliopsida</taxon>
        <taxon>Poales</taxon>
        <taxon>Cyperaceae</taxon>
        <taxon>Cyperoideae</taxon>
        <taxon>Rhynchosporeae</taxon>
        <taxon>Rhynchospora</taxon>
    </lineage>
</organism>
<keyword evidence="2" id="KW-0052">Apoplast</keyword>
<evidence type="ECO:0000256" key="6">
    <source>
        <dbReference type="SAM" id="SignalP"/>
    </source>
</evidence>
<evidence type="ECO:0000256" key="2">
    <source>
        <dbReference type="ARBA" id="ARBA00022523"/>
    </source>
</evidence>
<dbReference type="InterPro" id="IPR006766">
    <property type="entry name" value="EXORDIUM-like"/>
</dbReference>
<dbReference type="Proteomes" id="UP001140206">
    <property type="component" value="Chromosome 1"/>
</dbReference>
<dbReference type="GO" id="GO:0048046">
    <property type="term" value="C:apoplast"/>
    <property type="evidence" value="ECO:0007669"/>
    <property type="project" value="UniProtKB-SubCell"/>
</dbReference>
<evidence type="ECO:0000256" key="4">
    <source>
        <dbReference type="ARBA" id="ARBA00022729"/>
    </source>
</evidence>
<feature type="chain" id="PRO_5043877341" evidence="6">
    <location>
        <begin position="24"/>
        <end position="310"/>
    </location>
</feature>
<comment type="similarity">
    <text evidence="5">Belongs to the EXORDIUM family.</text>
</comment>
<keyword evidence="4 6" id="KW-0732">Signal</keyword>
<dbReference type="EMBL" id="JAMFTS010000001">
    <property type="protein sequence ID" value="KAJ4814058.1"/>
    <property type="molecule type" value="Genomic_DNA"/>
</dbReference>
<reference evidence="7" key="1">
    <citation type="submission" date="2022-08" db="EMBL/GenBank/DDBJ databases">
        <authorList>
            <person name="Marques A."/>
        </authorList>
    </citation>
    <scope>NUCLEOTIDE SEQUENCE</scope>
    <source>
        <strain evidence="7">RhyPub2mFocal</strain>
        <tissue evidence="7">Leaves</tissue>
    </source>
</reference>
<name>A0AAV8HFM0_9POAL</name>
<keyword evidence="8" id="KW-1185">Reference proteome</keyword>